<dbReference type="PANTHER" id="PTHR44936">
    <property type="entry name" value="SENSOR PROTEIN CREC"/>
    <property type="match status" value="1"/>
</dbReference>
<evidence type="ECO:0000256" key="1">
    <source>
        <dbReference type="ARBA" id="ARBA00000085"/>
    </source>
</evidence>
<evidence type="ECO:0000256" key="2">
    <source>
        <dbReference type="ARBA" id="ARBA00012438"/>
    </source>
</evidence>
<accession>A0ABD5NCC1</accession>
<reference evidence="11 12" key="1">
    <citation type="journal article" date="2019" name="Int. J. Syst. Evol. Microbiol.">
        <title>The Global Catalogue of Microorganisms (GCM) 10K type strain sequencing project: providing services to taxonomists for standard genome sequencing and annotation.</title>
        <authorList>
            <consortium name="The Broad Institute Genomics Platform"/>
            <consortium name="The Broad Institute Genome Sequencing Center for Infectious Disease"/>
            <person name="Wu L."/>
            <person name="Ma J."/>
        </authorList>
    </citation>
    <scope>NUCLEOTIDE SEQUENCE [LARGE SCALE GENOMIC DNA]</scope>
    <source>
        <strain evidence="11 12">CGMCC 1.12562</strain>
    </source>
</reference>
<evidence type="ECO:0000313" key="11">
    <source>
        <dbReference type="EMBL" id="MFC3476927.1"/>
    </source>
</evidence>
<name>A0ABD5NCC1_9EURY</name>
<gene>
    <name evidence="11" type="ORF">ACFOKC_04235</name>
</gene>
<evidence type="ECO:0000256" key="5">
    <source>
        <dbReference type="ARBA" id="ARBA00022777"/>
    </source>
</evidence>
<dbReference type="RefSeq" id="WP_232571936.1">
    <property type="nucleotide sequence ID" value="NZ_CP089466.1"/>
</dbReference>
<dbReference type="PANTHER" id="PTHR44936:SF10">
    <property type="entry name" value="SENSOR PROTEIN RSTB"/>
    <property type="match status" value="1"/>
</dbReference>
<keyword evidence="9" id="KW-0472">Membrane</keyword>
<comment type="caution">
    <text evidence="11">The sequence shown here is derived from an EMBL/GenBank/DDBJ whole genome shotgun (WGS) entry which is preliminary data.</text>
</comment>
<evidence type="ECO:0000256" key="9">
    <source>
        <dbReference type="SAM" id="Phobius"/>
    </source>
</evidence>
<sequence length="618" mass="66754">MTVRETLRSLPVVRRVVAAVAASYRRKLAAALLVALLVVAAATVGLYFQLGGLLEDNVEQSMTAAANAEADELTEWSSQNRLVARVLSEHPVYETGDADAVRAYLRTQRADRQEADIENAYVVDRRNLTVQTSARRSLEGTPVADLPWEEEFAFRDFDDVRITRPYETATGTTVVGLVTPIRGTPGHLLVVAVDAASVFQRFEHPVDGGFTRVVDSNGTVVFADDRDATLQQYLPQTLRAPSVSRGLHGESGFVADARYERSADDGASYVAAFAPVEGTDWVVVEHAPESEAYAIARRARTWIGLVGVLAFAGLLGVVAVVGADVRGALASLSSRAERIEDGEYDVDFDTDRPDEFGDLNRTLANTRDTLRRRIEEIRETRDELEASNAALEERSAMVSVLNRVLRHNVRNDVNVVAGRVALVAERVEDDELRAELEGVRETALELAAISDRTQRIKQLLAEENANPGPLRVVDALDGALRDVAESRSDASVDVTGDADAVAVAVPTLPGAVADVVEQLVDANDGAVAVDVSVRRERSNPERDAESVVVTIADDADGLPDLDVEVVGEGEETPLNHADGLALWCLEWTVAKSGGDLVVACGDDPIEIRLPAVEGVRDE</sequence>
<dbReference type="CDD" id="cd06225">
    <property type="entry name" value="HAMP"/>
    <property type="match status" value="1"/>
</dbReference>
<keyword evidence="4" id="KW-0547">Nucleotide-binding</keyword>
<keyword evidence="5" id="KW-0418">Kinase</keyword>
<dbReference type="PROSITE" id="PS50885">
    <property type="entry name" value="HAMP"/>
    <property type="match status" value="1"/>
</dbReference>
<evidence type="ECO:0000256" key="6">
    <source>
        <dbReference type="ARBA" id="ARBA00022840"/>
    </source>
</evidence>
<evidence type="ECO:0000256" key="8">
    <source>
        <dbReference type="SAM" id="Coils"/>
    </source>
</evidence>
<keyword evidence="3" id="KW-0808">Transferase</keyword>
<evidence type="ECO:0000313" key="12">
    <source>
        <dbReference type="Proteomes" id="UP001595660"/>
    </source>
</evidence>
<organism evidence="11 12">
    <name type="scientific">Halobacterium litoreum</name>
    <dbReference type="NCBI Taxonomy" id="2039234"/>
    <lineage>
        <taxon>Archaea</taxon>
        <taxon>Methanobacteriati</taxon>
        <taxon>Methanobacteriota</taxon>
        <taxon>Stenosarchaea group</taxon>
        <taxon>Halobacteria</taxon>
        <taxon>Halobacteriales</taxon>
        <taxon>Halobacteriaceae</taxon>
        <taxon>Halobacterium</taxon>
    </lineage>
</organism>
<keyword evidence="8" id="KW-0175">Coiled coil</keyword>
<dbReference type="InterPro" id="IPR003660">
    <property type="entry name" value="HAMP_dom"/>
</dbReference>
<keyword evidence="6" id="KW-0067">ATP-binding</keyword>
<feature type="transmembrane region" description="Helical" evidence="9">
    <location>
        <begin position="28"/>
        <end position="48"/>
    </location>
</feature>
<keyword evidence="12" id="KW-1185">Reference proteome</keyword>
<dbReference type="SMART" id="SM00304">
    <property type="entry name" value="HAMP"/>
    <property type="match status" value="1"/>
</dbReference>
<proteinExistence type="predicted"/>
<feature type="coiled-coil region" evidence="8">
    <location>
        <begin position="360"/>
        <end position="394"/>
    </location>
</feature>
<dbReference type="GO" id="GO:0004673">
    <property type="term" value="F:protein histidine kinase activity"/>
    <property type="evidence" value="ECO:0007669"/>
    <property type="project" value="UniProtKB-EC"/>
</dbReference>
<keyword evidence="9" id="KW-0812">Transmembrane</keyword>
<protein>
    <recommendedName>
        <fullName evidence="2">histidine kinase</fullName>
        <ecNumber evidence="2">2.7.13.3</ecNumber>
    </recommendedName>
</protein>
<dbReference type="CDD" id="cd18773">
    <property type="entry name" value="PDC1_HK_sensor"/>
    <property type="match status" value="1"/>
</dbReference>
<dbReference type="Pfam" id="PF00672">
    <property type="entry name" value="HAMP"/>
    <property type="match status" value="1"/>
</dbReference>
<feature type="transmembrane region" description="Helical" evidence="9">
    <location>
        <begin position="302"/>
        <end position="325"/>
    </location>
</feature>
<dbReference type="GO" id="GO:0007165">
    <property type="term" value="P:signal transduction"/>
    <property type="evidence" value="ECO:0007669"/>
    <property type="project" value="UniProtKB-KW"/>
</dbReference>
<evidence type="ECO:0000259" key="10">
    <source>
        <dbReference type="PROSITE" id="PS50885"/>
    </source>
</evidence>
<dbReference type="EC" id="2.7.13.3" evidence="2"/>
<dbReference type="Gene3D" id="6.10.250.1910">
    <property type="match status" value="1"/>
</dbReference>
<keyword evidence="7" id="KW-0807">Transducer</keyword>
<dbReference type="Gene3D" id="3.30.450.20">
    <property type="entry name" value="PAS domain"/>
    <property type="match status" value="1"/>
</dbReference>
<dbReference type="Proteomes" id="UP001595660">
    <property type="component" value="Unassembled WGS sequence"/>
</dbReference>
<dbReference type="InterPro" id="IPR050980">
    <property type="entry name" value="2C_sensor_his_kinase"/>
</dbReference>
<evidence type="ECO:0000256" key="7">
    <source>
        <dbReference type="ARBA" id="ARBA00023224"/>
    </source>
</evidence>
<comment type="catalytic activity">
    <reaction evidence="1">
        <text>ATP + protein L-histidine = ADP + protein N-phospho-L-histidine.</text>
        <dbReference type="EC" id="2.7.13.3"/>
    </reaction>
</comment>
<dbReference type="AlphaFoldDB" id="A0ABD5NCC1"/>
<dbReference type="EMBL" id="JBHRWN010000002">
    <property type="protein sequence ID" value="MFC3476927.1"/>
    <property type="molecule type" value="Genomic_DNA"/>
</dbReference>
<dbReference type="GeneID" id="69117153"/>
<keyword evidence="9" id="KW-1133">Transmembrane helix</keyword>
<feature type="domain" description="HAMP" evidence="10">
    <location>
        <begin position="323"/>
        <end position="375"/>
    </location>
</feature>
<evidence type="ECO:0000256" key="4">
    <source>
        <dbReference type="ARBA" id="ARBA00022741"/>
    </source>
</evidence>
<dbReference type="GO" id="GO:0005524">
    <property type="term" value="F:ATP binding"/>
    <property type="evidence" value="ECO:0007669"/>
    <property type="project" value="UniProtKB-KW"/>
</dbReference>
<evidence type="ECO:0000256" key="3">
    <source>
        <dbReference type="ARBA" id="ARBA00022679"/>
    </source>
</evidence>
<dbReference type="SUPFAM" id="SSF158472">
    <property type="entry name" value="HAMP domain-like"/>
    <property type="match status" value="1"/>
</dbReference>